<dbReference type="Gene3D" id="3.30.160.170">
    <property type="entry name" value="FlaG-like"/>
    <property type="match status" value="1"/>
</dbReference>
<dbReference type="Proteomes" id="UP000078290">
    <property type="component" value="Unassembled WGS sequence"/>
</dbReference>
<keyword evidence="1" id="KW-0969">Cilium</keyword>
<reference evidence="2" key="1">
    <citation type="submission" date="2016-05" db="EMBL/GenBank/DDBJ databases">
        <authorList>
            <person name="Wang W."/>
            <person name="Zhu L."/>
        </authorList>
    </citation>
    <scope>NUCLEOTIDE SEQUENCE [LARGE SCALE GENOMIC DNA]</scope>
    <source>
        <strain evidence="2">W-2</strain>
    </source>
</reference>
<dbReference type="EMBL" id="LXMA01000034">
    <property type="protein sequence ID" value="OAT72567.1"/>
    <property type="molecule type" value="Genomic_DNA"/>
</dbReference>
<dbReference type="PANTHER" id="PTHR37166">
    <property type="entry name" value="PROTEIN FLAG"/>
    <property type="match status" value="1"/>
</dbReference>
<dbReference type="AlphaFoldDB" id="A0A1B7KR72"/>
<organism evidence="1 2">
    <name type="scientific">Parageobacillus thermoglucosidasius</name>
    <name type="common">Geobacillus thermoglucosidasius</name>
    <dbReference type="NCBI Taxonomy" id="1426"/>
    <lineage>
        <taxon>Bacteria</taxon>
        <taxon>Bacillati</taxon>
        <taxon>Bacillota</taxon>
        <taxon>Bacilli</taxon>
        <taxon>Bacillales</taxon>
        <taxon>Anoxybacillaceae</taxon>
        <taxon>Parageobacillus</taxon>
    </lineage>
</organism>
<proteinExistence type="predicted"/>
<dbReference type="OrthoDB" id="9799867at2"/>
<protein>
    <submittedName>
        <fullName evidence="1">Flagellar biosynthesis protein FlaG</fullName>
    </submittedName>
</protein>
<evidence type="ECO:0000313" key="2">
    <source>
        <dbReference type="Proteomes" id="UP000078290"/>
    </source>
</evidence>
<comment type="caution">
    <text evidence="1">The sequence shown here is derived from an EMBL/GenBank/DDBJ whole genome shotgun (WGS) entry which is preliminary data.</text>
</comment>
<dbReference type="InterPro" id="IPR005186">
    <property type="entry name" value="FlaG"/>
</dbReference>
<keyword evidence="1" id="KW-0282">Flagellum</keyword>
<keyword evidence="1" id="KW-0966">Cell projection</keyword>
<name>A0A1B7KR72_PARTM</name>
<accession>A0A1B7KR72</accession>
<dbReference type="SUPFAM" id="SSF160214">
    <property type="entry name" value="FlaG-like"/>
    <property type="match status" value="1"/>
</dbReference>
<dbReference type="NCBIfam" id="NF005834">
    <property type="entry name" value="PRK07738.1"/>
    <property type="match status" value="1"/>
</dbReference>
<dbReference type="RefSeq" id="WP_064552348.1">
    <property type="nucleotide sequence ID" value="NZ_LXMA01000034.1"/>
</dbReference>
<evidence type="ECO:0000313" key="1">
    <source>
        <dbReference type="EMBL" id="OAT72567.1"/>
    </source>
</evidence>
<gene>
    <name evidence="1" type="ORF">A7K69_09650</name>
</gene>
<dbReference type="InterPro" id="IPR035924">
    <property type="entry name" value="FlaG-like_sf"/>
</dbReference>
<dbReference type="Pfam" id="PF03646">
    <property type="entry name" value="FlaG"/>
    <property type="match status" value="1"/>
</dbReference>
<sequence>MMKVENSLPLQETYVPQTSKEGTALMQKIMEQQSERNEEVQVSKKKVEEVTNKLNEFLEIHNRSLKFILHEELKQYYVQVIDSDTNEVIREIPPKKLLDAFYTMQKFLGMIVDEKI</sequence>
<dbReference type="PANTHER" id="PTHR37166:SF1">
    <property type="entry name" value="PROTEIN FLAG"/>
    <property type="match status" value="1"/>
</dbReference>